<accession>A0A542BHN8</accession>
<reference evidence="1" key="2">
    <citation type="submission" date="2019-08" db="EMBL/GenBank/DDBJ databases">
        <title>Investigation of anaerobic lignin degradation for improved lignocellulosic biofuels.</title>
        <authorList>
            <person name="Deangelis K.PhD."/>
        </authorList>
    </citation>
    <scope>NUCLEOTIDE SEQUENCE [LARGE SCALE GENOMIC DNA]</scope>
    <source>
        <strain evidence="1">128R</strain>
    </source>
</reference>
<dbReference type="EMBL" id="VISQ01000001">
    <property type="protein sequence ID" value="TVZ69417.1"/>
    <property type="molecule type" value="Genomic_DNA"/>
</dbReference>
<sequence length="252" mass="27632">MKKEIIVVTSAYGTEKVQQSGGQAALLPLIAKAGADGVEIRRELLSPQELDSLPALAQALEQQQLSAVYSAPEALFTPQHTLNPNLSALLAEAQILRARRLKLSLGHYQPGFDFTELKSILGQSPTQLMVENDQTAECGILSPLCAFFHAIEERQLPVCMTFDMANWHWVGQDALAAADKLTHHVGYIHVKAATQGPRGWRAVALDDSDGSWRSLLARLPHDVPCGIEFPLQGDNLEAVTRHYVDLLRAEQP</sequence>
<evidence type="ECO:0000313" key="1">
    <source>
        <dbReference type="EMBL" id="TVZ69417.1"/>
    </source>
</evidence>
<dbReference type="SUPFAM" id="SSF51658">
    <property type="entry name" value="Xylose isomerase-like"/>
    <property type="match status" value="1"/>
</dbReference>
<dbReference type="InterPro" id="IPR036237">
    <property type="entry name" value="Xyl_isomerase-like_sf"/>
</dbReference>
<organism evidence="1">
    <name type="scientific">Serratia fonticola</name>
    <dbReference type="NCBI Taxonomy" id="47917"/>
    <lineage>
        <taxon>Bacteria</taxon>
        <taxon>Pseudomonadati</taxon>
        <taxon>Pseudomonadota</taxon>
        <taxon>Gammaproteobacteria</taxon>
        <taxon>Enterobacterales</taxon>
        <taxon>Yersiniaceae</taxon>
        <taxon>Serratia</taxon>
    </lineage>
</organism>
<dbReference type="Gene3D" id="3.20.20.150">
    <property type="entry name" value="Divalent-metal-dependent TIM barrel enzymes"/>
    <property type="match status" value="1"/>
</dbReference>
<protein>
    <submittedName>
        <fullName evidence="1">Sugar phosphate isomerase/epimerase</fullName>
    </submittedName>
</protein>
<name>A0A542BHN8_SERFO</name>
<dbReference type="GO" id="GO:0016853">
    <property type="term" value="F:isomerase activity"/>
    <property type="evidence" value="ECO:0007669"/>
    <property type="project" value="UniProtKB-KW"/>
</dbReference>
<keyword evidence="1" id="KW-0413">Isomerase</keyword>
<dbReference type="OrthoDB" id="2237247at2"/>
<gene>
    <name evidence="1" type="ORF">FHU10_1926</name>
</gene>
<comment type="caution">
    <text evidence="1">The sequence shown here is derived from an EMBL/GenBank/DDBJ whole genome shotgun (WGS) entry which is preliminary data.</text>
</comment>
<proteinExistence type="predicted"/>
<reference evidence="1" key="1">
    <citation type="submission" date="2019-06" db="EMBL/GenBank/DDBJ databases">
        <authorList>
            <person name="Deangelis K."/>
            <person name="Huntemann M."/>
            <person name="Clum A."/>
            <person name="Pillay M."/>
            <person name="Palaniappan K."/>
            <person name="Varghese N."/>
            <person name="Mikhailova N."/>
            <person name="Stamatis D."/>
            <person name="Reddy T."/>
            <person name="Daum C."/>
            <person name="Shapiro N."/>
            <person name="Ivanova N."/>
            <person name="Kyrpides N."/>
            <person name="Woyke T."/>
        </authorList>
    </citation>
    <scope>NUCLEOTIDE SEQUENCE [LARGE SCALE GENOMIC DNA]</scope>
    <source>
        <strain evidence="1">128R</strain>
    </source>
</reference>
<dbReference type="AlphaFoldDB" id="A0A542BHN8"/>